<dbReference type="SUPFAM" id="SSF46934">
    <property type="entry name" value="UBA-like"/>
    <property type="match status" value="1"/>
</dbReference>
<dbReference type="InterPro" id="IPR030217">
    <property type="entry name" value="NXF_fam"/>
</dbReference>
<accession>A0AAN6II13</accession>
<dbReference type="Gene3D" id="3.80.10.10">
    <property type="entry name" value="Ribonuclease Inhibitor"/>
    <property type="match status" value="1"/>
</dbReference>
<keyword evidence="4" id="KW-0433">Leucine-rich repeat</keyword>
<name>A0AAN6II13_9EURO</name>
<dbReference type="PANTHER" id="PTHR10662:SF22">
    <property type="entry name" value="NUCLEAR RNA EXPORT FACTOR 1"/>
    <property type="match status" value="1"/>
</dbReference>
<reference evidence="12" key="1">
    <citation type="journal article" date="2022" name="bioRxiv">
        <title>Deciphering the potential niche of two novel black yeast fungi from a biological soil crust based on their genomes, phenotypes, and melanin regulation.</title>
        <authorList>
            <consortium name="DOE Joint Genome Institute"/>
            <person name="Carr E.C."/>
            <person name="Barton Q."/>
            <person name="Grambo S."/>
            <person name="Sullivan M."/>
            <person name="Renfro C.M."/>
            <person name="Kuo A."/>
            <person name="Pangilinan J."/>
            <person name="Lipzen A."/>
            <person name="Keymanesh K."/>
            <person name="Savage E."/>
            <person name="Barry K."/>
            <person name="Grigoriev I.V."/>
            <person name="Riekhof W.R."/>
            <person name="Harris S.S."/>
        </authorList>
    </citation>
    <scope>NUCLEOTIDE SEQUENCE</scope>
    <source>
        <strain evidence="12">JF 03-4F</strain>
    </source>
</reference>
<gene>
    <name evidence="12" type="ORF">EDD36DRAFT_14601</name>
</gene>
<dbReference type="GO" id="GO:0016973">
    <property type="term" value="P:poly(A)+ mRNA export from nucleus"/>
    <property type="evidence" value="ECO:0007669"/>
    <property type="project" value="TreeGrafter"/>
</dbReference>
<comment type="caution">
    <text evidence="12">The sequence shown here is derived from an EMBL/GenBank/DDBJ whole genome shotgun (WGS) entry which is preliminary data.</text>
</comment>
<evidence type="ECO:0000256" key="8">
    <source>
        <dbReference type="ARBA" id="ARBA00055253"/>
    </source>
</evidence>
<dbReference type="Pfam" id="PF03943">
    <property type="entry name" value="TAP_C"/>
    <property type="match status" value="1"/>
</dbReference>
<dbReference type="GO" id="GO:0042272">
    <property type="term" value="C:nuclear RNA export factor complex"/>
    <property type="evidence" value="ECO:0007669"/>
    <property type="project" value="UniProtKB-ARBA"/>
</dbReference>
<evidence type="ECO:0000256" key="1">
    <source>
        <dbReference type="ARBA" id="ARBA00004123"/>
    </source>
</evidence>
<keyword evidence="3" id="KW-0813">Transport</keyword>
<dbReference type="InterPro" id="IPR005637">
    <property type="entry name" value="TAP_C_dom"/>
</dbReference>
<dbReference type="InterPro" id="IPR032675">
    <property type="entry name" value="LRR_dom_sf"/>
</dbReference>
<sequence>MASPSVQLAIKGWTTSKLATSKDQGLESLLIFLEKKSGRKILSSRLAGRTVLLITINDNDKDRFTHLNGFTFAGANLIVEDARPPRNQSGQPQAQNQFGLPQSQNHSRAPQPHNQPFESRLSQPSRNQFQNGTSNPPSGPRAQNRQNFVPGNVRDSRRPDDPLKSEVESVIISVIHKRYHAGDRHLILNTLVADPELLNSGLSGQAPAKVYKAIFAICETKVWETQTKRKESVLSVSLRDNGITSAQDIISLSSVFPHLQNLDLSNNQLPDLGALKYWKNQFRDLQHLILIGNPVASLPDTLSTLLKWYPNLRMYNNEPVSAVMPNSQQGFAGGAVQPTVQPAQIQPQVPSQAPQPGTEPARLHPEFPPGSTFGLPLPDKPADVLLREQMGLQFSFETKLKMQWVENCLSANNWDYAAAMANFTELRTQGQIPGDAYIEGV</sequence>
<feature type="domain" description="TAP-C" evidence="11">
    <location>
        <begin position="385"/>
        <end position="440"/>
    </location>
</feature>
<dbReference type="FunFam" id="1.10.8.10:FF:000018">
    <property type="entry name" value="Nuclear RNA export factor 1"/>
    <property type="match status" value="1"/>
</dbReference>
<evidence type="ECO:0000256" key="3">
    <source>
        <dbReference type="ARBA" id="ARBA00022448"/>
    </source>
</evidence>
<feature type="compositionally biased region" description="Polar residues" evidence="10">
    <location>
        <begin position="86"/>
        <end position="149"/>
    </location>
</feature>
<dbReference type="EMBL" id="MU404350">
    <property type="protein sequence ID" value="KAI1617845.1"/>
    <property type="molecule type" value="Genomic_DNA"/>
</dbReference>
<evidence type="ECO:0000256" key="6">
    <source>
        <dbReference type="ARBA" id="ARBA00022816"/>
    </source>
</evidence>
<dbReference type="InterPro" id="IPR001611">
    <property type="entry name" value="Leu-rich_rpt"/>
</dbReference>
<dbReference type="InterPro" id="IPR009060">
    <property type="entry name" value="UBA-like_sf"/>
</dbReference>
<evidence type="ECO:0000256" key="5">
    <source>
        <dbReference type="ARBA" id="ARBA00022737"/>
    </source>
</evidence>
<dbReference type="SMART" id="SM00804">
    <property type="entry name" value="TAP_C"/>
    <property type="match status" value="1"/>
</dbReference>
<comment type="similarity">
    <text evidence="2">Belongs to the NXF family.</text>
</comment>
<protein>
    <recommendedName>
        <fullName evidence="9">mRNA export factor MEX67</fullName>
    </recommendedName>
</protein>
<keyword evidence="5" id="KW-0677">Repeat</keyword>
<evidence type="ECO:0000256" key="2">
    <source>
        <dbReference type="ARBA" id="ARBA00009285"/>
    </source>
</evidence>
<dbReference type="PROSITE" id="PS51281">
    <property type="entry name" value="TAP_C"/>
    <property type="match status" value="1"/>
</dbReference>
<dbReference type="GO" id="GO:0003723">
    <property type="term" value="F:RNA binding"/>
    <property type="evidence" value="ECO:0007669"/>
    <property type="project" value="TreeGrafter"/>
</dbReference>
<dbReference type="CDD" id="cd14342">
    <property type="entry name" value="UBA_TAP-C"/>
    <property type="match status" value="1"/>
</dbReference>
<keyword evidence="13" id="KW-1185">Reference proteome</keyword>
<evidence type="ECO:0000256" key="10">
    <source>
        <dbReference type="SAM" id="MobiDB-lite"/>
    </source>
</evidence>
<dbReference type="Gene3D" id="1.10.8.10">
    <property type="entry name" value="DNA helicase RuvA subunit, C-terminal domain"/>
    <property type="match status" value="1"/>
</dbReference>
<evidence type="ECO:0000256" key="4">
    <source>
        <dbReference type="ARBA" id="ARBA00022614"/>
    </source>
</evidence>
<proteinExistence type="inferred from homology"/>
<comment type="subcellular location">
    <subcellularLocation>
        <location evidence="1">Nucleus</location>
    </subcellularLocation>
</comment>
<evidence type="ECO:0000256" key="7">
    <source>
        <dbReference type="ARBA" id="ARBA00023242"/>
    </source>
</evidence>
<dbReference type="AlphaFoldDB" id="A0AAN6II13"/>
<dbReference type="PROSITE" id="PS51450">
    <property type="entry name" value="LRR"/>
    <property type="match status" value="1"/>
</dbReference>
<organism evidence="12 13">
    <name type="scientific">Exophiala viscosa</name>
    <dbReference type="NCBI Taxonomy" id="2486360"/>
    <lineage>
        <taxon>Eukaryota</taxon>
        <taxon>Fungi</taxon>
        <taxon>Dikarya</taxon>
        <taxon>Ascomycota</taxon>
        <taxon>Pezizomycotina</taxon>
        <taxon>Eurotiomycetes</taxon>
        <taxon>Chaetothyriomycetidae</taxon>
        <taxon>Chaetothyriales</taxon>
        <taxon>Herpotrichiellaceae</taxon>
        <taxon>Exophiala</taxon>
    </lineage>
</organism>
<keyword evidence="7" id="KW-0539">Nucleus</keyword>
<evidence type="ECO:0000313" key="12">
    <source>
        <dbReference type="EMBL" id="KAI1617845.1"/>
    </source>
</evidence>
<evidence type="ECO:0000313" key="13">
    <source>
        <dbReference type="Proteomes" id="UP001203852"/>
    </source>
</evidence>
<dbReference type="SUPFAM" id="SSF52058">
    <property type="entry name" value="L domain-like"/>
    <property type="match status" value="1"/>
</dbReference>
<evidence type="ECO:0000259" key="11">
    <source>
        <dbReference type="PROSITE" id="PS51281"/>
    </source>
</evidence>
<feature type="region of interest" description="Disordered" evidence="10">
    <location>
        <begin position="82"/>
        <end position="163"/>
    </location>
</feature>
<dbReference type="Proteomes" id="UP001203852">
    <property type="component" value="Unassembled WGS sequence"/>
</dbReference>
<keyword evidence="6" id="KW-0509">mRNA transport</keyword>
<feature type="compositionally biased region" description="Basic and acidic residues" evidence="10">
    <location>
        <begin position="154"/>
        <end position="163"/>
    </location>
</feature>
<evidence type="ECO:0000256" key="9">
    <source>
        <dbReference type="ARBA" id="ARBA00069694"/>
    </source>
</evidence>
<dbReference type="PANTHER" id="PTHR10662">
    <property type="entry name" value="NUCLEAR RNA EXPORT FACTOR"/>
    <property type="match status" value="1"/>
</dbReference>
<comment type="function">
    <text evidence="8">Involved in the export of mRNA from the nucleus to the cytoplasm.</text>
</comment>